<accession>A0ABM3IXW6</accession>
<name>A0ABM3IXW6_ZIZJJ</name>
<evidence type="ECO:0000256" key="1">
    <source>
        <dbReference type="ARBA" id="ARBA00010746"/>
    </source>
</evidence>
<dbReference type="Gene3D" id="2.40.480.10">
    <property type="entry name" value="Allene oxide cyclase-like"/>
    <property type="match status" value="1"/>
</dbReference>
<dbReference type="PANTHER" id="PTHR21495">
    <property type="entry name" value="NUCLEOPORIN-RELATED"/>
    <property type="match status" value="1"/>
</dbReference>
<evidence type="ECO:0000256" key="3">
    <source>
        <dbReference type="ARBA" id="ARBA00022525"/>
    </source>
</evidence>
<evidence type="ECO:0000256" key="4">
    <source>
        <dbReference type="RuleBase" id="RU363099"/>
    </source>
</evidence>
<protein>
    <recommendedName>
        <fullName evidence="4">Dirigent protein</fullName>
    </recommendedName>
</protein>
<dbReference type="RefSeq" id="XP_048337576.1">
    <property type="nucleotide sequence ID" value="XM_048481619.2"/>
</dbReference>
<dbReference type="InterPro" id="IPR044859">
    <property type="entry name" value="Allene_oxi_cyc_Dirigent"/>
</dbReference>
<evidence type="ECO:0000256" key="2">
    <source>
        <dbReference type="ARBA" id="ARBA00011738"/>
    </source>
</evidence>
<keyword evidence="5" id="KW-1185">Reference proteome</keyword>
<evidence type="ECO:0000313" key="6">
    <source>
        <dbReference type="RefSeq" id="XP_048337576.1"/>
    </source>
</evidence>
<evidence type="ECO:0000313" key="5">
    <source>
        <dbReference type="Proteomes" id="UP001652623"/>
    </source>
</evidence>
<feature type="chain" id="PRO_5044994545" description="Dirigent protein" evidence="4">
    <location>
        <begin position="23"/>
        <end position="191"/>
    </location>
</feature>
<dbReference type="GeneID" id="125424373"/>
<comment type="similarity">
    <text evidence="1 4">Belongs to the plant dirigent protein family.</text>
</comment>
<keyword evidence="4" id="KW-0732">Signal</keyword>
<dbReference type="Proteomes" id="UP001652623">
    <property type="component" value="Chromosome 9"/>
</dbReference>
<dbReference type="Pfam" id="PF03018">
    <property type="entry name" value="Dirigent"/>
    <property type="match status" value="1"/>
</dbReference>
<comment type="subunit">
    <text evidence="2 4">Homodimer.</text>
</comment>
<organism evidence="5 6">
    <name type="scientific">Ziziphus jujuba</name>
    <name type="common">Chinese jujube</name>
    <name type="synonym">Ziziphus sativa</name>
    <dbReference type="NCBI Taxonomy" id="326968"/>
    <lineage>
        <taxon>Eukaryota</taxon>
        <taxon>Viridiplantae</taxon>
        <taxon>Streptophyta</taxon>
        <taxon>Embryophyta</taxon>
        <taxon>Tracheophyta</taxon>
        <taxon>Spermatophyta</taxon>
        <taxon>Magnoliopsida</taxon>
        <taxon>eudicotyledons</taxon>
        <taxon>Gunneridae</taxon>
        <taxon>Pentapetalae</taxon>
        <taxon>rosids</taxon>
        <taxon>fabids</taxon>
        <taxon>Rosales</taxon>
        <taxon>Rhamnaceae</taxon>
        <taxon>Paliureae</taxon>
        <taxon>Ziziphus</taxon>
    </lineage>
</organism>
<comment type="subcellular location">
    <subcellularLocation>
        <location evidence="4">Secreted</location>
        <location evidence="4">Extracellular space</location>
        <location evidence="4">Apoplast</location>
    </subcellularLocation>
</comment>
<comment type="function">
    <text evidence="4">Dirigent proteins impart stereoselectivity on the phenoxy radical-coupling reaction, yielding optically active lignans from two molecules of coniferyl alcohol in the biosynthesis of lignans, flavonolignans, and alkaloids and thus plays a central role in plant secondary metabolism.</text>
</comment>
<gene>
    <name evidence="6" type="primary">LOC125424373</name>
</gene>
<proteinExistence type="inferred from homology"/>
<keyword evidence="3 4" id="KW-0964">Secreted</keyword>
<reference evidence="6" key="1">
    <citation type="submission" date="2025-08" db="UniProtKB">
        <authorList>
            <consortium name="RefSeq"/>
        </authorList>
    </citation>
    <scope>IDENTIFICATION</scope>
    <source>
        <tissue evidence="6">Seedling</tissue>
    </source>
</reference>
<keyword evidence="4" id="KW-0052">Apoplast</keyword>
<feature type="signal peptide" evidence="4">
    <location>
        <begin position="1"/>
        <end position="22"/>
    </location>
</feature>
<dbReference type="InterPro" id="IPR004265">
    <property type="entry name" value="Dirigent"/>
</dbReference>
<sequence>MAKLALMLSCLFLGMAVLVVHSTNIQGPKEIDEWFKTLNNSKEKLTRLHFYFHDAISGKNPTAVKITEPADGFRSPTSFGQVDMIDNLLTEGPEPDSKPVGRAQGLYAYASMEEFALLMVINFVFTGGDYNGSSLAVLGRNPVRHQLREMPIIGGTGVFRLARGSATARTYSFELESLDAIVEYDIAAIHY</sequence>